<dbReference type="EMBL" id="CAUYUJ010016296">
    <property type="protein sequence ID" value="CAK0863788.1"/>
    <property type="molecule type" value="Genomic_DNA"/>
</dbReference>
<protein>
    <submittedName>
        <fullName evidence="1">Uncharacterized protein</fullName>
    </submittedName>
</protein>
<dbReference type="Proteomes" id="UP001189429">
    <property type="component" value="Unassembled WGS sequence"/>
</dbReference>
<gene>
    <name evidence="1" type="ORF">PCOR1329_LOCUS51835</name>
</gene>
<evidence type="ECO:0000313" key="2">
    <source>
        <dbReference type="Proteomes" id="UP001189429"/>
    </source>
</evidence>
<feature type="non-terminal residue" evidence="1">
    <location>
        <position position="1"/>
    </location>
</feature>
<reference evidence="1" key="1">
    <citation type="submission" date="2023-10" db="EMBL/GenBank/DDBJ databases">
        <authorList>
            <person name="Chen Y."/>
            <person name="Shah S."/>
            <person name="Dougan E. K."/>
            <person name="Thang M."/>
            <person name="Chan C."/>
        </authorList>
    </citation>
    <scope>NUCLEOTIDE SEQUENCE [LARGE SCALE GENOMIC DNA]</scope>
</reference>
<name>A0ABN9UUM9_9DINO</name>
<comment type="caution">
    <text evidence="1">The sequence shown here is derived from an EMBL/GenBank/DDBJ whole genome shotgun (WGS) entry which is preliminary data.</text>
</comment>
<keyword evidence="2" id="KW-1185">Reference proteome</keyword>
<evidence type="ECO:0000313" key="1">
    <source>
        <dbReference type="EMBL" id="CAK0863788.1"/>
    </source>
</evidence>
<accession>A0ABN9UUM9</accession>
<organism evidence="1 2">
    <name type="scientific">Prorocentrum cordatum</name>
    <dbReference type="NCBI Taxonomy" id="2364126"/>
    <lineage>
        <taxon>Eukaryota</taxon>
        <taxon>Sar</taxon>
        <taxon>Alveolata</taxon>
        <taxon>Dinophyceae</taxon>
        <taxon>Prorocentrales</taxon>
        <taxon>Prorocentraceae</taxon>
        <taxon>Prorocentrum</taxon>
    </lineage>
</organism>
<sequence length="103" mass="11127">FVEPKSEHGPKFFLGDFSSKLHYRTDGEHVAVGEHVLLCPGTGFKDATNRHLPVECPANTILDSSVDGLATRHSVDARGQAPPVSVQTHSKDRLILLWAGLAA</sequence>
<proteinExistence type="predicted"/>